<dbReference type="Proteomes" id="UP000180194">
    <property type="component" value="Unassembled WGS sequence"/>
</dbReference>
<dbReference type="RefSeq" id="WP_071158791.1">
    <property type="nucleotide sequence ID" value="NZ_MBRJ01000040.1"/>
</dbReference>
<evidence type="ECO:0000313" key="1">
    <source>
        <dbReference type="EMBL" id="OHX44813.1"/>
    </source>
</evidence>
<reference evidence="1 2" key="1">
    <citation type="submission" date="2016-07" db="EMBL/GenBank/DDBJ databases">
        <title>Bacillus oceanisediminis whole genome.</title>
        <authorList>
            <person name="Pal Y."/>
            <person name="Verma A."/>
            <person name="Mual P."/>
            <person name="Srinivasan K."/>
        </authorList>
    </citation>
    <scope>NUCLEOTIDE SEQUENCE [LARGE SCALE GENOMIC DNA]</scope>
    <source>
        <strain evidence="1 2">Bhandara28</strain>
    </source>
</reference>
<gene>
    <name evidence="1" type="ORF">BBV17_25265</name>
</gene>
<sequence>MDNKTNIKSYQKENVALAQQIKLELSNDLEYKRKFTQTLEGTFSFHTRNYSLQRMNYEVPDKEIMVDGQGIDPKEQNDKALLDESQYKLFITLVIQNLRYNHEFLGNTTLYYTYKADNELGKVFTVHFNRDMTRHFGNR</sequence>
<proteinExistence type="predicted"/>
<dbReference type="EMBL" id="MBRJ01000040">
    <property type="protein sequence ID" value="OHX44813.1"/>
    <property type="molecule type" value="Genomic_DNA"/>
</dbReference>
<name>A0ABX3CMT4_9BACI</name>
<accession>A0ABX3CMT4</accession>
<comment type="caution">
    <text evidence="1">The sequence shown here is derived from an EMBL/GenBank/DDBJ whole genome shotgun (WGS) entry which is preliminary data.</text>
</comment>
<protein>
    <submittedName>
        <fullName evidence="1">Uncharacterized protein</fullName>
    </submittedName>
</protein>
<organism evidence="1 2">
    <name type="scientific">Cytobacillus oceanisediminis</name>
    <dbReference type="NCBI Taxonomy" id="665099"/>
    <lineage>
        <taxon>Bacteria</taxon>
        <taxon>Bacillati</taxon>
        <taxon>Bacillota</taxon>
        <taxon>Bacilli</taxon>
        <taxon>Bacillales</taxon>
        <taxon>Bacillaceae</taxon>
        <taxon>Cytobacillus</taxon>
    </lineage>
</organism>
<keyword evidence="2" id="KW-1185">Reference proteome</keyword>
<evidence type="ECO:0000313" key="2">
    <source>
        <dbReference type="Proteomes" id="UP000180194"/>
    </source>
</evidence>